<gene>
    <name evidence="9" type="ORF">HNR06_002852</name>
</gene>
<keyword evidence="6" id="KW-1015">Disulfide bond</keyword>
<sequence>MKRIIPALAAAPVLALVLAAPVHAAEAAQTSPAIYVLSVRDASSGATKAISLQCHPAGGTHPKAEEACEAIAEGGSIEGVEGPGGDCTMIHDPVVATASGAEEYQREFSNRCLLTAGKGAVFDF</sequence>
<keyword evidence="5" id="KW-0722">Serine protease inhibitor</keyword>
<dbReference type="Pfam" id="PF00720">
    <property type="entry name" value="SSI"/>
    <property type="match status" value="1"/>
</dbReference>
<comment type="subcellular location">
    <subcellularLocation>
        <location evidence="1">Secreted</location>
    </subcellularLocation>
</comment>
<feature type="chain" id="PRO_5038756460" description="Subtilisin inhibitor domain-containing protein" evidence="7">
    <location>
        <begin position="25"/>
        <end position="124"/>
    </location>
</feature>
<dbReference type="GO" id="GO:0005576">
    <property type="term" value="C:extracellular region"/>
    <property type="evidence" value="ECO:0007669"/>
    <property type="project" value="UniProtKB-SubCell"/>
</dbReference>
<dbReference type="InterPro" id="IPR023549">
    <property type="entry name" value="Subtilisin_inhibitor"/>
</dbReference>
<evidence type="ECO:0000256" key="6">
    <source>
        <dbReference type="ARBA" id="ARBA00023157"/>
    </source>
</evidence>
<comment type="similarity">
    <text evidence="2">Belongs to the protease inhibitor I16 (SSI) family.</text>
</comment>
<feature type="domain" description="Subtilisin inhibitor" evidence="8">
    <location>
        <begin position="37"/>
        <end position="101"/>
    </location>
</feature>
<evidence type="ECO:0000313" key="9">
    <source>
        <dbReference type="EMBL" id="NYH53263.1"/>
    </source>
</evidence>
<protein>
    <recommendedName>
        <fullName evidence="8">Subtilisin inhibitor domain-containing protein</fullName>
    </recommendedName>
</protein>
<dbReference type="AlphaFoldDB" id="A0A7Y9XET5"/>
<dbReference type="Proteomes" id="UP000584931">
    <property type="component" value="Unassembled WGS sequence"/>
</dbReference>
<dbReference type="GO" id="GO:0004867">
    <property type="term" value="F:serine-type endopeptidase inhibitor activity"/>
    <property type="evidence" value="ECO:0007669"/>
    <property type="project" value="UniProtKB-KW"/>
</dbReference>
<keyword evidence="7" id="KW-0732">Signal</keyword>
<dbReference type="RefSeq" id="WP_179810343.1">
    <property type="nucleotide sequence ID" value="NZ_JACCHL010000001.1"/>
</dbReference>
<proteinExistence type="inferred from homology"/>
<name>A0A7Y9XET5_9ACTN</name>
<comment type="caution">
    <text evidence="9">The sequence shown here is derived from an EMBL/GenBank/DDBJ whole genome shotgun (WGS) entry which is preliminary data.</text>
</comment>
<keyword evidence="4" id="KW-0646">Protease inhibitor</keyword>
<evidence type="ECO:0000256" key="1">
    <source>
        <dbReference type="ARBA" id="ARBA00004613"/>
    </source>
</evidence>
<evidence type="ECO:0000256" key="5">
    <source>
        <dbReference type="ARBA" id="ARBA00022900"/>
    </source>
</evidence>
<reference evidence="9 10" key="1">
    <citation type="submission" date="2020-07" db="EMBL/GenBank/DDBJ databases">
        <title>Sequencing the genomes of 1000 actinobacteria strains.</title>
        <authorList>
            <person name="Klenk H.-P."/>
        </authorList>
    </citation>
    <scope>NUCLEOTIDE SEQUENCE [LARGE SCALE GENOMIC DNA]</scope>
    <source>
        <strain evidence="9 10">DSM 45278</strain>
    </source>
</reference>
<evidence type="ECO:0000256" key="7">
    <source>
        <dbReference type="SAM" id="SignalP"/>
    </source>
</evidence>
<accession>A0A7Y9XET5</accession>
<keyword evidence="3" id="KW-0964">Secreted</keyword>
<evidence type="ECO:0000313" key="10">
    <source>
        <dbReference type="Proteomes" id="UP000584931"/>
    </source>
</evidence>
<dbReference type="InterPro" id="IPR036819">
    <property type="entry name" value="Subtilisin_inhibitor-like_sf"/>
</dbReference>
<evidence type="ECO:0000256" key="3">
    <source>
        <dbReference type="ARBA" id="ARBA00022525"/>
    </source>
</evidence>
<organism evidence="9 10">
    <name type="scientific">Nocardiopsis sinuspersici</name>
    <dbReference type="NCBI Taxonomy" id="501010"/>
    <lineage>
        <taxon>Bacteria</taxon>
        <taxon>Bacillati</taxon>
        <taxon>Actinomycetota</taxon>
        <taxon>Actinomycetes</taxon>
        <taxon>Streptosporangiales</taxon>
        <taxon>Nocardiopsidaceae</taxon>
        <taxon>Nocardiopsis</taxon>
    </lineage>
</organism>
<dbReference type="EMBL" id="JACCHL010000001">
    <property type="protein sequence ID" value="NYH53263.1"/>
    <property type="molecule type" value="Genomic_DNA"/>
</dbReference>
<evidence type="ECO:0000259" key="8">
    <source>
        <dbReference type="Pfam" id="PF00720"/>
    </source>
</evidence>
<dbReference type="SUPFAM" id="SSF55399">
    <property type="entry name" value="Subtilisin inhibitor"/>
    <property type="match status" value="1"/>
</dbReference>
<dbReference type="Gene3D" id="3.30.350.10">
    <property type="entry name" value="Subtilisin inhibitor-like"/>
    <property type="match status" value="1"/>
</dbReference>
<evidence type="ECO:0000256" key="2">
    <source>
        <dbReference type="ARBA" id="ARBA00010472"/>
    </source>
</evidence>
<evidence type="ECO:0000256" key="4">
    <source>
        <dbReference type="ARBA" id="ARBA00022690"/>
    </source>
</evidence>
<feature type="signal peptide" evidence="7">
    <location>
        <begin position="1"/>
        <end position="24"/>
    </location>
</feature>